<dbReference type="AlphaFoldDB" id="A0AAE0EYZ3"/>
<dbReference type="Proteomes" id="UP001190700">
    <property type="component" value="Unassembled WGS sequence"/>
</dbReference>
<accession>A0AAE0EYZ3</accession>
<proteinExistence type="predicted"/>
<keyword evidence="2" id="KW-1185">Reference proteome</keyword>
<evidence type="ECO:0000313" key="1">
    <source>
        <dbReference type="EMBL" id="KAK3244225.1"/>
    </source>
</evidence>
<reference evidence="1 2" key="1">
    <citation type="journal article" date="2015" name="Genome Biol. Evol.">
        <title>Comparative Genomics of a Bacterivorous Green Alga Reveals Evolutionary Causalities and Consequences of Phago-Mixotrophic Mode of Nutrition.</title>
        <authorList>
            <person name="Burns J.A."/>
            <person name="Paasch A."/>
            <person name="Narechania A."/>
            <person name="Kim E."/>
        </authorList>
    </citation>
    <scope>NUCLEOTIDE SEQUENCE [LARGE SCALE GENOMIC DNA]</scope>
    <source>
        <strain evidence="1 2">PLY_AMNH</strain>
    </source>
</reference>
<name>A0AAE0EYZ3_9CHLO</name>
<comment type="caution">
    <text evidence="1">The sequence shown here is derived from an EMBL/GenBank/DDBJ whole genome shotgun (WGS) entry which is preliminary data.</text>
</comment>
<evidence type="ECO:0000313" key="2">
    <source>
        <dbReference type="Proteomes" id="UP001190700"/>
    </source>
</evidence>
<sequence length="83" mass="8760">MSIKKKYGVKANPVEDCLVACCFSDCAVYQHANQVGEDACFTNQSVSVMLTPPTADDINQFANDAQANTAEAGESITAPLLSS</sequence>
<dbReference type="EMBL" id="LGRX02032099">
    <property type="protein sequence ID" value="KAK3244225.1"/>
    <property type="molecule type" value="Genomic_DNA"/>
</dbReference>
<protein>
    <submittedName>
        <fullName evidence="1">Uncharacterized protein</fullName>
    </submittedName>
</protein>
<organism evidence="1 2">
    <name type="scientific">Cymbomonas tetramitiformis</name>
    <dbReference type="NCBI Taxonomy" id="36881"/>
    <lineage>
        <taxon>Eukaryota</taxon>
        <taxon>Viridiplantae</taxon>
        <taxon>Chlorophyta</taxon>
        <taxon>Pyramimonadophyceae</taxon>
        <taxon>Pyramimonadales</taxon>
        <taxon>Pyramimonadaceae</taxon>
        <taxon>Cymbomonas</taxon>
    </lineage>
</organism>
<gene>
    <name evidence="1" type="ORF">CYMTET_46155</name>
</gene>